<dbReference type="Pfam" id="PF01323">
    <property type="entry name" value="DSBA"/>
    <property type="match status" value="1"/>
</dbReference>
<dbReference type="SUPFAM" id="SSF52833">
    <property type="entry name" value="Thioredoxin-like"/>
    <property type="match status" value="1"/>
</dbReference>
<gene>
    <name evidence="2" type="ORF">HPK16_00160</name>
</gene>
<accession>A0A7W1YEK8</accession>
<evidence type="ECO:0000313" key="2">
    <source>
        <dbReference type="EMBL" id="MBA3924735.1"/>
    </source>
</evidence>
<keyword evidence="3" id="KW-1185">Reference proteome</keyword>
<reference evidence="2 3" key="1">
    <citation type="submission" date="2020-05" db="EMBL/GenBank/DDBJ databases">
        <authorList>
            <person name="Carlin C.R."/>
        </authorList>
    </citation>
    <scope>NUCLEOTIDE SEQUENCE [LARGE SCALE GENOMIC DNA]</scope>
    <source>
        <strain evidence="2 3">FSL W9-0585</strain>
    </source>
</reference>
<dbReference type="PANTHER" id="PTHR13887:SF41">
    <property type="entry name" value="THIOREDOXIN SUPERFAMILY PROTEIN"/>
    <property type="match status" value="1"/>
</dbReference>
<sequence>MKVEIWSDFACPFCYIGKRNFEAGLKEFGKDVEVEYRSFELDPNAPVQYDQTMDEILAEKYGMTIEKAKSMNNQVSAQAKTVGLDYHFDTMIPTNTFDAHRLLQFAKTKGTAERLKETLLHAYFTESKNLGDHETLATIAASTGLDKTEVLDMLASDAFAADVRDDEQTGASLGIQGVPFFVINEKYGVSGAQPAASFTEVLTKVWNEENPLTMLNKSDSDGECCSGGSCNC</sequence>
<dbReference type="InterPro" id="IPR001853">
    <property type="entry name" value="DSBA-like_thioredoxin_dom"/>
</dbReference>
<dbReference type="CDD" id="cd03024">
    <property type="entry name" value="DsbA_FrnE"/>
    <property type="match status" value="1"/>
</dbReference>
<dbReference type="EMBL" id="JABJVM010000001">
    <property type="protein sequence ID" value="MBA3924735.1"/>
    <property type="molecule type" value="Genomic_DNA"/>
</dbReference>
<dbReference type="RefSeq" id="WP_181675005.1">
    <property type="nucleotide sequence ID" value="NZ_JABJVM010000001.1"/>
</dbReference>
<dbReference type="Proteomes" id="UP000548787">
    <property type="component" value="Unassembled WGS sequence"/>
</dbReference>
<dbReference type="InterPro" id="IPR036249">
    <property type="entry name" value="Thioredoxin-like_sf"/>
</dbReference>
<protein>
    <submittedName>
        <fullName evidence="2">DsbA family oxidoreductase</fullName>
    </submittedName>
</protein>
<dbReference type="GO" id="GO:0016491">
    <property type="term" value="F:oxidoreductase activity"/>
    <property type="evidence" value="ECO:0007669"/>
    <property type="project" value="InterPro"/>
</dbReference>
<organism evidence="2 3">
    <name type="scientific">Listeria rustica</name>
    <dbReference type="NCBI Taxonomy" id="2713503"/>
    <lineage>
        <taxon>Bacteria</taxon>
        <taxon>Bacillati</taxon>
        <taxon>Bacillota</taxon>
        <taxon>Bacilli</taxon>
        <taxon>Bacillales</taxon>
        <taxon>Listeriaceae</taxon>
        <taxon>Listeria</taxon>
    </lineage>
</organism>
<name>A0A7W1YEK8_9LIST</name>
<feature type="domain" description="DSBA-like thioredoxin" evidence="1">
    <location>
        <begin position="3"/>
        <end position="200"/>
    </location>
</feature>
<dbReference type="AlphaFoldDB" id="A0A7W1YEK8"/>
<dbReference type="Gene3D" id="3.40.30.10">
    <property type="entry name" value="Glutaredoxin"/>
    <property type="match status" value="1"/>
</dbReference>
<evidence type="ECO:0000259" key="1">
    <source>
        <dbReference type="Pfam" id="PF01323"/>
    </source>
</evidence>
<comment type="caution">
    <text evidence="2">The sequence shown here is derived from an EMBL/GenBank/DDBJ whole genome shotgun (WGS) entry which is preliminary data.</text>
</comment>
<reference evidence="2 3" key="2">
    <citation type="submission" date="2020-08" db="EMBL/GenBank/DDBJ databases">
        <title>Listeria ohnekaius sp. nov. and Listeria portnoyii sp. nov. isolated from non-agricultural and natural environments.</title>
        <authorList>
            <person name="Weller D."/>
            <person name="Belias A.M."/>
            <person name="Liao J."/>
            <person name="Guo S."/>
            <person name="Orsi R.H."/>
            <person name="Wiedmann M."/>
        </authorList>
    </citation>
    <scope>NUCLEOTIDE SEQUENCE [LARGE SCALE GENOMIC DNA]</scope>
    <source>
        <strain evidence="2 3">FSL W9-0585</strain>
    </source>
</reference>
<evidence type="ECO:0000313" key="3">
    <source>
        <dbReference type="Proteomes" id="UP000548787"/>
    </source>
</evidence>
<dbReference type="PANTHER" id="PTHR13887">
    <property type="entry name" value="GLUTATHIONE S-TRANSFERASE KAPPA"/>
    <property type="match status" value="1"/>
</dbReference>
<proteinExistence type="predicted"/>